<dbReference type="AlphaFoldDB" id="A0AAE3RCK8"/>
<dbReference type="SUPFAM" id="SSF46785">
    <property type="entry name" value="Winged helix' DNA-binding domain"/>
    <property type="match status" value="1"/>
</dbReference>
<reference evidence="2" key="1">
    <citation type="submission" date="2023-05" db="EMBL/GenBank/DDBJ databases">
        <authorList>
            <person name="Zhang X."/>
        </authorList>
    </citation>
    <scope>NUCLEOTIDE SEQUENCE</scope>
    <source>
        <strain evidence="2">BD1B2-1</strain>
    </source>
</reference>
<protein>
    <submittedName>
        <fullName evidence="2">Helix-turn-helix transcriptional regulator</fullName>
    </submittedName>
</protein>
<dbReference type="Pfam" id="PF03551">
    <property type="entry name" value="PadR"/>
    <property type="match status" value="1"/>
</dbReference>
<name>A0AAE3RCK8_9BACT</name>
<dbReference type="Gene3D" id="1.10.10.10">
    <property type="entry name" value="Winged helix-like DNA-binding domain superfamily/Winged helix DNA-binding domain"/>
    <property type="match status" value="1"/>
</dbReference>
<sequence length="111" mass="12708">MTRTYLGEFEEVVLLTIAVLPEPSYGAIITQEIERQTGRSVDFSTVHTTLKRLEEKGFLSSWMGGATAQRGGRRKRYFAITLAGYRALEDIQQLRNRYWSLIPKNLQLKGI</sequence>
<proteinExistence type="predicted"/>
<comment type="caution">
    <text evidence="2">The sequence shown here is derived from an EMBL/GenBank/DDBJ whole genome shotgun (WGS) entry which is preliminary data.</text>
</comment>
<gene>
    <name evidence="2" type="ORF">QNI22_34350</name>
</gene>
<organism evidence="2 3">
    <name type="scientific">Xanthocytophaga agilis</name>
    <dbReference type="NCBI Taxonomy" id="3048010"/>
    <lineage>
        <taxon>Bacteria</taxon>
        <taxon>Pseudomonadati</taxon>
        <taxon>Bacteroidota</taxon>
        <taxon>Cytophagia</taxon>
        <taxon>Cytophagales</taxon>
        <taxon>Rhodocytophagaceae</taxon>
        <taxon>Xanthocytophaga</taxon>
    </lineage>
</organism>
<accession>A0AAE3RCK8</accession>
<dbReference type="RefSeq" id="WP_314518208.1">
    <property type="nucleotide sequence ID" value="NZ_JASJOU010000018.1"/>
</dbReference>
<evidence type="ECO:0000313" key="3">
    <source>
        <dbReference type="Proteomes" id="UP001232063"/>
    </source>
</evidence>
<dbReference type="Proteomes" id="UP001232063">
    <property type="component" value="Unassembled WGS sequence"/>
</dbReference>
<evidence type="ECO:0000259" key="1">
    <source>
        <dbReference type="Pfam" id="PF03551"/>
    </source>
</evidence>
<dbReference type="InterPro" id="IPR036388">
    <property type="entry name" value="WH-like_DNA-bd_sf"/>
</dbReference>
<dbReference type="InterPro" id="IPR005149">
    <property type="entry name" value="Tscrpt_reg_PadR_N"/>
</dbReference>
<evidence type="ECO:0000313" key="2">
    <source>
        <dbReference type="EMBL" id="MDJ1505789.1"/>
    </source>
</evidence>
<dbReference type="InterPro" id="IPR036390">
    <property type="entry name" value="WH_DNA-bd_sf"/>
</dbReference>
<dbReference type="EMBL" id="JASJOU010000018">
    <property type="protein sequence ID" value="MDJ1505789.1"/>
    <property type="molecule type" value="Genomic_DNA"/>
</dbReference>
<keyword evidence="3" id="KW-1185">Reference proteome</keyword>
<feature type="domain" description="Transcription regulator PadR N-terminal" evidence="1">
    <location>
        <begin position="20"/>
        <end position="89"/>
    </location>
</feature>